<gene>
    <name evidence="2" type="ORF">Pla133_02400</name>
</gene>
<reference evidence="2 3" key="1">
    <citation type="submission" date="2019-02" db="EMBL/GenBank/DDBJ databases">
        <title>Deep-cultivation of Planctomycetes and their phenomic and genomic characterization uncovers novel biology.</title>
        <authorList>
            <person name="Wiegand S."/>
            <person name="Jogler M."/>
            <person name="Boedeker C."/>
            <person name="Pinto D."/>
            <person name="Vollmers J."/>
            <person name="Rivas-Marin E."/>
            <person name="Kohn T."/>
            <person name="Peeters S.H."/>
            <person name="Heuer A."/>
            <person name="Rast P."/>
            <person name="Oberbeckmann S."/>
            <person name="Bunk B."/>
            <person name="Jeske O."/>
            <person name="Meyerdierks A."/>
            <person name="Storesund J.E."/>
            <person name="Kallscheuer N."/>
            <person name="Luecker S."/>
            <person name="Lage O.M."/>
            <person name="Pohl T."/>
            <person name="Merkel B.J."/>
            <person name="Hornburger P."/>
            <person name="Mueller R.-W."/>
            <person name="Bruemmer F."/>
            <person name="Labrenz M."/>
            <person name="Spormann A.M."/>
            <person name="Op den Camp H."/>
            <person name="Overmann J."/>
            <person name="Amann R."/>
            <person name="Jetten M.S.M."/>
            <person name="Mascher T."/>
            <person name="Medema M.H."/>
            <person name="Devos D.P."/>
            <person name="Kaster A.-K."/>
            <person name="Ovreas L."/>
            <person name="Rohde M."/>
            <person name="Galperin M.Y."/>
            <person name="Jogler C."/>
        </authorList>
    </citation>
    <scope>NUCLEOTIDE SEQUENCE [LARGE SCALE GENOMIC DNA]</scope>
    <source>
        <strain evidence="2 3">Pla133</strain>
    </source>
</reference>
<dbReference type="RefSeq" id="WP_145061533.1">
    <property type="nucleotide sequence ID" value="NZ_CP036287.1"/>
</dbReference>
<evidence type="ECO:0000313" key="2">
    <source>
        <dbReference type="EMBL" id="QDU65176.1"/>
    </source>
</evidence>
<dbReference type="EMBL" id="CP036287">
    <property type="protein sequence ID" value="QDU65176.1"/>
    <property type="molecule type" value="Genomic_DNA"/>
</dbReference>
<accession>A0A518BDY6</accession>
<organism evidence="2 3">
    <name type="scientific">Engelhardtia mirabilis</name>
    <dbReference type="NCBI Taxonomy" id="2528011"/>
    <lineage>
        <taxon>Bacteria</taxon>
        <taxon>Pseudomonadati</taxon>
        <taxon>Planctomycetota</taxon>
        <taxon>Planctomycetia</taxon>
        <taxon>Planctomycetia incertae sedis</taxon>
        <taxon>Engelhardtia</taxon>
    </lineage>
</organism>
<keyword evidence="1" id="KW-0732">Signal</keyword>
<dbReference type="KEGG" id="pbap:Pla133_02400"/>
<evidence type="ECO:0000313" key="3">
    <source>
        <dbReference type="Proteomes" id="UP000316921"/>
    </source>
</evidence>
<sequence precursor="true">MKTAIASIITALLASSPVPASASCAPQDVTRELVTAHSEYLSPRVHAALVKVLAAEEELAQLTYPYDEDGRPITYAEQERRLQDPDSPLKQYLDHHRSRFDSGSIEMDLRSLHECILFDAAFRVASELVWEHPDLDPAELLRGFDSAVVEGSPVSTSELALECFERFRATLKIGPLNNGTALARLTWGVLQQKDWWRQSGHDRGQLIEDLLGVGLTSQNLAWTVDLALMNPMRPSPDPAQDGRGVCGPKLPISLDVGYEHRHEEVLEGGLELVTYLSALDDPTHALDLEPYKVTSEDGGKTIMVPNDLGHLRRWVPLKLEQVRDELYDGGYREELYLAMRRSSSLEQRYLFWQTLAERSSFAAFRVQMLEELGAIVAGTADFPEPPRVEELLLQAQVRALSPDEARELRALQFEARRNEDRFIQTLTELMVDLGVFGQIDAVVATLRDDLAGVLEPLAADGNSGGDRYESLLNDGWFRLAFSKTHELNRILGQALEGSEAGVAELPDVARGNLIWAATCDGSPEARVNLERVVFEGSATDLSSAVLNPAWAEDAIYSIAMGSLIDKAWSSDTARSDRLKAEAAFSTSLAKRPVNEVSKQILLDTLHDEDWSSRKKDSYWGRAWQNPAGYVERLDLVRRLLTGGEIDLLTAQGVLPEGLF</sequence>
<protein>
    <submittedName>
        <fullName evidence="2">Uncharacterized protein</fullName>
    </submittedName>
</protein>
<feature type="signal peptide" evidence="1">
    <location>
        <begin position="1"/>
        <end position="22"/>
    </location>
</feature>
<keyword evidence="3" id="KW-1185">Reference proteome</keyword>
<evidence type="ECO:0000256" key="1">
    <source>
        <dbReference type="SAM" id="SignalP"/>
    </source>
</evidence>
<name>A0A518BDY6_9BACT</name>
<dbReference type="Proteomes" id="UP000316921">
    <property type="component" value="Chromosome"/>
</dbReference>
<dbReference type="PROSITE" id="PS51257">
    <property type="entry name" value="PROKAR_LIPOPROTEIN"/>
    <property type="match status" value="1"/>
</dbReference>
<proteinExistence type="predicted"/>
<dbReference type="AlphaFoldDB" id="A0A518BDY6"/>
<feature type="chain" id="PRO_5022192411" evidence="1">
    <location>
        <begin position="23"/>
        <end position="659"/>
    </location>
</feature>